<keyword evidence="7" id="KW-1185">Reference proteome</keyword>
<evidence type="ECO:0000256" key="3">
    <source>
        <dbReference type="ARBA" id="ARBA00023082"/>
    </source>
</evidence>
<feature type="domain" description="RNA polymerase sigma factor 70 region 4 type 2" evidence="5">
    <location>
        <begin position="102"/>
        <end position="152"/>
    </location>
</feature>
<dbReference type="InterPro" id="IPR039425">
    <property type="entry name" value="RNA_pol_sigma-70-like"/>
</dbReference>
<protein>
    <submittedName>
        <fullName evidence="6">Sigma-70 family RNA polymerase sigma factor</fullName>
    </submittedName>
</protein>
<organism evidence="6 7">
    <name type="scientific">Jeongeupia naejangsanensis</name>
    <dbReference type="NCBI Taxonomy" id="613195"/>
    <lineage>
        <taxon>Bacteria</taxon>
        <taxon>Pseudomonadati</taxon>
        <taxon>Pseudomonadota</taxon>
        <taxon>Betaproteobacteria</taxon>
        <taxon>Neisseriales</taxon>
        <taxon>Chitinibacteraceae</taxon>
        <taxon>Jeongeupia</taxon>
    </lineage>
</organism>
<evidence type="ECO:0000259" key="5">
    <source>
        <dbReference type="Pfam" id="PF08281"/>
    </source>
</evidence>
<keyword evidence="4" id="KW-0804">Transcription</keyword>
<proteinExistence type="inferred from homology"/>
<dbReference type="InterPro" id="IPR036388">
    <property type="entry name" value="WH-like_DNA-bd_sf"/>
</dbReference>
<accession>A0ABS2BQC7</accession>
<sequence length="162" mass="18937">MHWYGLDLRWAYAELLPGLRRQTGCLHRAWDILHDALLRYALTRHRAQITRPHAYLRTVVGATLVDHHREQRRFVPLPDHADESDRVEPSAETVAALRQRLAMLQRVLDALPPRCREVFWLFRVEGHTQAEIAMTLGISINMVERHVMRALIDLRAIKDTLQ</sequence>
<dbReference type="InterPro" id="IPR013249">
    <property type="entry name" value="RNA_pol_sigma70_r4_t2"/>
</dbReference>
<dbReference type="NCBIfam" id="TIGR02937">
    <property type="entry name" value="sigma70-ECF"/>
    <property type="match status" value="1"/>
</dbReference>
<dbReference type="CDD" id="cd06171">
    <property type="entry name" value="Sigma70_r4"/>
    <property type="match status" value="1"/>
</dbReference>
<evidence type="ECO:0000313" key="6">
    <source>
        <dbReference type="EMBL" id="MBM3117839.1"/>
    </source>
</evidence>
<dbReference type="SUPFAM" id="SSF88946">
    <property type="entry name" value="Sigma2 domain of RNA polymerase sigma factors"/>
    <property type="match status" value="1"/>
</dbReference>
<dbReference type="PANTHER" id="PTHR43133">
    <property type="entry name" value="RNA POLYMERASE ECF-TYPE SIGMA FACTO"/>
    <property type="match status" value="1"/>
</dbReference>
<evidence type="ECO:0000256" key="2">
    <source>
        <dbReference type="ARBA" id="ARBA00023015"/>
    </source>
</evidence>
<comment type="similarity">
    <text evidence="1">Belongs to the sigma-70 factor family. ECF subfamily.</text>
</comment>
<dbReference type="InterPro" id="IPR014284">
    <property type="entry name" value="RNA_pol_sigma-70_dom"/>
</dbReference>
<dbReference type="InterPro" id="IPR013325">
    <property type="entry name" value="RNA_pol_sigma_r2"/>
</dbReference>
<dbReference type="RefSeq" id="WP_203540019.1">
    <property type="nucleotide sequence ID" value="NZ_JAESND010000015.1"/>
</dbReference>
<evidence type="ECO:0000313" key="7">
    <source>
        <dbReference type="Proteomes" id="UP000809431"/>
    </source>
</evidence>
<dbReference type="Gene3D" id="1.10.10.10">
    <property type="entry name" value="Winged helix-like DNA-binding domain superfamily/Winged helix DNA-binding domain"/>
    <property type="match status" value="1"/>
</dbReference>
<evidence type="ECO:0000256" key="4">
    <source>
        <dbReference type="ARBA" id="ARBA00023163"/>
    </source>
</evidence>
<dbReference type="Pfam" id="PF08281">
    <property type="entry name" value="Sigma70_r4_2"/>
    <property type="match status" value="1"/>
</dbReference>
<gene>
    <name evidence="6" type="ORF">JMJ54_18550</name>
</gene>
<keyword evidence="3" id="KW-0731">Sigma factor</keyword>
<dbReference type="PANTHER" id="PTHR43133:SF63">
    <property type="entry name" value="RNA POLYMERASE SIGMA FACTOR FECI-RELATED"/>
    <property type="match status" value="1"/>
</dbReference>
<comment type="caution">
    <text evidence="6">The sequence shown here is derived from an EMBL/GenBank/DDBJ whole genome shotgun (WGS) entry which is preliminary data.</text>
</comment>
<reference evidence="6 7" key="1">
    <citation type="submission" date="2021-01" db="EMBL/GenBank/DDBJ databases">
        <title>Draft Genome Sequence and Polyhydroxyalkanoate Biosynthetic Potential of Jeongeupia naejangsanensis Type Strain DSM 24253.</title>
        <authorList>
            <person name="Turrini P."/>
            <person name="Artuso I."/>
            <person name="Lugli G.A."/>
            <person name="Frangipani E."/>
            <person name="Ventura M."/>
            <person name="Visca P."/>
        </authorList>
    </citation>
    <scope>NUCLEOTIDE SEQUENCE [LARGE SCALE GENOMIC DNA]</scope>
    <source>
        <strain evidence="6 7">DSM 24253</strain>
    </source>
</reference>
<dbReference type="EMBL" id="JAESND010000015">
    <property type="protein sequence ID" value="MBM3117839.1"/>
    <property type="molecule type" value="Genomic_DNA"/>
</dbReference>
<name>A0ABS2BQC7_9NEIS</name>
<evidence type="ECO:0000256" key="1">
    <source>
        <dbReference type="ARBA" id="ARBA00010641"/>
    </source>
</evidence>
<keyword evidence="2" id="KW-0805">Transcription regulation</keyword>
<dbReference type="InterPro" id="IPR013324">
    <property type="entry name" value="RNA_pol_sigma_r3/r4-like"/>
</dbReference>
<dbReference type="Proteomes" id="UP000809431">
    <property type="component" value="Unassembled WGS sequence"/>
</dbReference>
<dbReference type="SUPFAM" id="SSF88659">
    <property type="entry name" value="Sigma3 and sigma4 domains of RNA polymerase sigma factors"/>
    <property type="match status" value="1"/>
</dbReference>